<dbReference type="GO" id="GO:0000166">
    <property type="term" value="F:nucleotide binding"/>
    <property type="evidence" value="ECO:0007669"/>
    <property type="project" value="InterPro"/>
</dbReference>
<keyword evidence="1 4" id="KW-0560">Oxidoreductase</keyword>
<evidence type="ECO:0000259" key="3">
    <source>
        <dbReference type="Pfam" id="PF22725"/>
    </source>
</evidence>
<feature type="domain" description="Gfo/Idh/MocA-like oxidoreductase N-terminal" evidence="2">
    <location>
        <begin position="22"/>
        <end position="125"/>
    </location>
</feature>
<dbReference type="PANTHER" id="PTHR43818">
    <property type="entry name" value="BCDNA.GH03377"/>
    <property type="match status" value="1"/>
</dbReference>
<feature type="domain" description="GFO/IDH/MocA-like oxidoreductase" evidence="3">
    <location>
        <begin position="137"/>
        <end position="265"/>
    </location>
</feature>
<evidence type="ECO:0000313" key="4">
    <source>
        <dbReference type="EMBL" id="CAA9276257.1"/>
    </source>
</evidence>
<dbReference type="Pfam" id="PF01408">
    <property type="entry name" value="GFO_IDH_MocA"/>
    <property type="match status" value="1"/>
</dbReference>
<sequence>MSGNGEKVGVAMLSFAHVHAGDYARQVEQNPDARLVAVWDEDAARGRAEAHKRGAPFHERLDEVLGLPEVQAVVVDTPTNLHEEVLTAAARAGKHIFTEKALTITTAEADRVVAVVRESGVRFMISLPSRVRPEILFAKQVLEQGLLGEVTEMRARVAHMAALDRWFGPGEGGHSGSAWFGDEAAAGGGAFFDLGCHRADVMRWFLGRPASVVARKNNFSGAYPIDDNMVALVEFENKALGILDVSWVHRAGPNPLEIYGTEGFLSIDMGSGPKVWLESTRLETTGGIRGAIAPSKFPPAPPAPMAQWIAAIREGSPMTIGIDDGRNLTELLEGCYTAARTGQAYTFSADRAS</sequence>
<organism evidence="4">
    <name type="scientific">uncultured Armatimonadetes bacterium</name>
    <dbReference type="NCBI Taxonomy" id="157466"/>
    <lineage>
        <taxon>Bacteria</taxon>
        <taxon>Bacillati</taxon>
        <taxon>Armatimonadota</taxon>
        <taxon>environmental samples</taxon>
    </lineage>
</organism>
<dbReference type="GO" id="GO:0050112">
    <property type="term" value="F:inositol 2-dehydrogenase (NAD+) activity"/>
    <property type="evidence" value="ECO:0007669"/>
    <property type="project" value="UniProtKB-EC"/>
</dbReference>
<dbReference type="InterPro" id="IPR055170">
    <property type="entry name" value="GFO_IDH_MocA-like_dom"/>
</dbReference>
<dbReference type="SUPFAM" id="SSF55347">
    <property type="entry name" value="Glyceraldehyde-3-phosphate dehydrogenase-like, C-terminal domain"/>
    <property type="match status" value="1"/>
</dbReference>
<dbReference type="InterPro" id="IPR036291">
    <property type="entry name" value="NAD(P)-bd_dom_sf"/>
</dbReference>
<evidence type="ECO:0000256" key="1">
    <source>
        <dbReference type="ARBA" id="ARBA00023002"/>
    </source>
</evidence>
<reference evidence="4" key="1">
    <citation type="submission" date="2020-02" db="EMBL/GenBank/DDBJ databases">
        <authorList>
            <person name="Meier V. D."/>
        </authorList>
    </citation>
    <scope>NUCLEOTIDE SEQUENCE</scope>
    <source>
        <strain evidence="4">AVDCRST_MAG63</strain>
    </source>
</reference>
<proteinExistence type="predicted"/>
<dbReference type="Gene3D" id="3.30.360.10">
    <property type="entry name" value="Dihydrodipicolinate Reductase, domain 2"/>
    <property type="match status" value="1"/>
</dbReference>
<protein>
    <submittedName>
        <fullName evidence="4">Myo-inositol 2-dehydrogenase</fullName>
        <ecNumber evidence="4">1.1.1.18</ecNumber>
    </submittedName>
</protein>
<dbReference type="Pfam" id="PF22725">
    <property type="entry name" value="GFO_IDH_MocA_C3"/>
    <property type="match status" value="1"/>
</dbReference>
<dbReference type="EC" id="1.1.1.18" evidence="4"/>
<dbReference type="EMBL" id="CADCTO010000428">
    <property type="protein sequence ID" value="CAA9276257.1"/>
    <property type="molecule type" value="Genomic_DNA"/>
</dbReference>
<dbReference type="PANTHER" id="PTHR43818:SF11">
    <property type="entry name" value="BCDNA.GH03377"/>
    <property type="match status" value="1"/>
</dbReference>
<dbReference type="InterPro" id="IPR050463">
    <property type="entry name" value="Gfo/Idh/MocA_oxidrdct_glycsds"/>
</dbReference>
<accession>A0A6J4JDR6</accession>
<dbReference type="SUPFAM" id="SSF51735">
    <property type="entry name" value="NAD(P)-binding Rossmann-fold domains"/>
    <property type="match status" value="1"/>
</dbReference>
<dbReference type="InterPro" id="IPR000683">
    <property type="entry name" value="Gfo/Idh/MocA-like_OxRdtase_N"/>
</dbReference>
<gene>
    <name evidence="4" type="ORF">AVDCRST_MAG63-3255</name>
</gene>
<dbReference type="Gene3D" id="3.40.50.720">
    <property type="entry name" value="NAD(P)-binding Rossmann-like Domain"/>
    <property type="match status" value="1"/>
</dbReference>
<dbReference type="AlphaFoldDB" id="A0A6J4JDR6"/>
<name>A0A6J4JDR6_9BACT</name>
<evidence type="ECO:0000259" key="2">
    <source>
        <dbReference type="Pfam" id="PF01408"/>
    </source>
</evidence>